<dbReference type="OrthoDB" id="2624878at2759"/>
<evidence type="ECO:0000313" key="2">
    <source>
        <dbReference type="Proteomes" id="UP000092154"/>
    </source>
</evidence>
<protein>
    <recommendedName>
        <fullName evidence="3">F-box domain-containing protein</fullName>
    </recommendedName>
</protein>
<name>A0A1B7MLC2_9AGAM</name>
<evidence type="ECO:0000313" key="1">
    <source>
        <dbReference type="EMBL" id="OAX33405.1"/>
    </source>
</evidence>
<proteinExistence type="predicted"/>
<sequence>MHHALFLPEIASNIFEFLNPFLSEPTASHERDRLCLQDIATVARTCHALSGPALDVLWDTQLCLGPLLMCMSPSVVEVSNRNESGERRNIQLIEDPLLSDWSQMLPYARRIKRLGPPPVDEYRWRLQTFSIPSYIVNWLISTYPVQDFLPRLTHISCYELERSVEDIAHISFAPLSGSNLTSFDFTPTFDAEEGGWPLLSTLVDDLPQLKVIRLTVNVSPDNKHMLYSGAIAPMSLFNDLDSLDLTINGRVAEGSGLAGLQIFPRLRKLKLSSHISFTLGFLTALQSAVLHTLSLTISGNSSTVIQRLDRLQLFPSLRHLAISSDFRFMMSLINAVQSSALDSLSLTIVHADNSQIIMGALTTLISSKRGWESSMRTLTINRSGSNLLVDEYSGHGHPYFLPVEDLLAFSHLQHLTLDRLVISLNNALCTKLATGWPHLVEFYFNPTSARRRASATVDLNSLVTFTKYCPKLSRLQLGIPWNMTELPVLDDETLAILSSRPTRSACMRISVDGFSSLADPKAVAQFLATVFPRREIKIVLAAPVCLKYAKKPPSGWYEVVGWLRRTQASSLEIGR</sequence>
<keyword evidence="2" id="KW-1185">Reference proteome</keyword>
<dbReference type="Proteomes" id="UP000092154">
    <property type="component" value="Unassembled WGS sequence"/>
</dbReference>
<reference evidence="1 2" key="1">
    <citation type="submission" date="2016-06" db="EMBL/GenBank/DDBJ databases">
        <title>Comparative genomics of the ectomycorrhizal sister species Rhizopogon vinicolor and Rhizopogon vesiculosus (Basidiomycota: Boletales) reveals a divergence of the mating type B locus.</title>
        <authorList>
            <consortium name="DOE Joint Genome Institute"/>
            <person name="Mujic A.B."/>
            <person name="Kuo A."/>
            <person name="Tritt A."/>
            <person name="Lipzen A."/>
            <person name="Chen C."/>
            <person name="Johnson J."/>
            <person name="Sharma A."/>
            <person name="Barry K."/>
            <person name="Grigoriev I.V."/>
            <person name="Spatafora J.W."/>
        </authorList>
    </citation>
    <scope>NUCLEOTIDE SEQUENCE [LARGE SCALE GENOMIC DNA]</scope>
    <source>
        <strain evidence="1 2">AM-OR11-026</strain>
    </source>
</reference>
<dbReference type="InterPro" id="IPR032675">
    <property type="entry name" value="LRR_dom_sf"/>
</dbReference>
<evidence type="ECO:0008006" key="3">
    <source>
        <dbReference type="Google" id="ProtNLM"/>
    </source>
</evidence>
<dbReference type="InParanoid" id="A0A1B7MLC2"/>
<gene>
    <name evidence="1" type="ORF">K503DRAFT_775642</name>
</gene>
<accession>A0A1B7MLC2</accession>
<dbReference type="EMBL" id="KV448775">
    <property type="protein sequence ID" value="OAX33405.1"/>
    <property type="molecule type" value="Genomic_DNA"/>
</dbReference>
<dbReference type="STRING" id="1314800.A0A1B7MLC2"/>
<dbReference type="SUPFAM" id="SSF52047">
    <property type="entry name" value="RNI-like"/>
    <property type="match status" value="1"/>
</dbReference>
<dbReference type="Gene3D" id="3.80.10.10">
    <property type="entry name" value="Ribonuclease Inhibitor"/>
    <property type="match status" value="1"/>
</dbReference>
<organism evidence="1 2">
    <name type="scientific">Rhizopogon vinicolor AM-OR11-026</name>
    <dbReference type="NCBI Taxonomy" id="1314800"/>
    <lineage>
        <taxon>Eukaryota</taxon>
        <taxon>Fungi</taxon>
        <taxon>Dikarya</taxon>
        <taxon>Basidiomycota</taxon>
        <taxon>Agaricomycotina</taxon>
        <taxon>Agaricomycetes</taxon>
        <taxon>Agaricomycetidae</taxon>
        <taxon>Boletales</taxon>
        <taxon>Suillineae</taxon>
        <taxon>Rhizopogonaceae</taxon>
        <taxon>Rhizopogon</taxon>
    </lineage>
</organism>
<dbReference type="AlphaFoldDB" id="A0A1B7MLC2"/>